<evidence type="ECO:0000256" key="4">
    <source>
        <dbReference type="ARBA" id="ARBA00020268"/>
    </source>
</evidence>
<evidence type="ECO:0000256" key="7">
    <source>
        <dbReference type="ARBA" id="ARBA00022475"/>
    </source>
</evidence>
<dbReference type="InterPro" id="IPR050222">
    <property type="entry name" value="MATE_MdtK"/>
</dbReference>
<dbReference type="NCBIfam" id="TIGR00797">
    <property type="entry name" value="matE"/>
    <property type="match status" value="1"/>
</dbReference>
<evidence type="ECO:0000256" key="8">
    <source>
        <dbReference type="ARBA" id="ARBA00022692"/>
    </source>
</evidence>
<keyword evidence="6" id="KW-0050">Antiport</keyword>
<feature type="transmembrane region" description="Helical" evidence="13">
    <location>
        <begin position="141"/>
        <end position="164"/>
    </location>
</feature>
<feature type="transmembrane region" description="Helical" evidence="13">
    <location>
        <begin position="256"/>
        <end position="279"/>
    </location>
</feature>
<keyword evidence="8 13" id="KW-0812">Transmembrane</keyword>
<evidence type="ECO:0000256" key="3">
    <source>
        <dbReference type="ARBA" id="ARBA00010199"/>
    </source>
</evidence>
<evidence type="ECO:0000256" key="10">
    <source>
        <dbReference type="ARBA" id="ARBA00023065"/>
    </source>
</evidence>
<feature type="transmembrane region" description="Helical" evidence="13">
    <location>
        <begin position="291"/>
        <end position="309"/>
    </location>
</feature>
<feature type="transmembrane region" description="Helical" evidence="13">
    <location>
        <begin position="110"/>
        <end position="129"/>
    </location>
</feature>
<evidence type="ECO:0000256" key="11">
    <source>
        <dbReference type="ARBA" id="ARBA00023136"/>
    </source>
</evidence>
<feature type="transmembrane region" description="Helical" evidence="13">
    <location>
        <begin position="170"/>
        <end position="190"/>
    </location>
</feature>
<evidence type="ECO:0000256" key="5">
    <source>
        <dbReference type="ARBA" id="ARBA00022448"/>
    </source>
</evidence>
<keyword evidence="7" id="KW-1003">Cell membrane</keyword>
<dbReference type="Proteomes" id="UP000636755">
    <property type="component" value="Unassembled WGS sequence"/>
</dbReference>
<comment type="similarity">
    <text evidence="3">Belongs to the multi antimicrobial extrusion (MATE) (TC 2.A.66.1) family.</text>
</comment>
<keyword evidence="10" id="KW-0406">Ion transport</keyword>
<evidence type="ECO:0000256" key="9">
    <source>
        <dbReference type="ARBA" id="ARBA00022989"/>
    </source>
</evidence>
<dbReference type="PANTHER" id="PTHR43298:SF2">
    <property type="entry name" value="FMN_FAD EXPORTER YEEO-RELATED"/>
    <property type="match status" value="1"/>
</dbReference>
<feature type="transmembrane region" description="Helical" evidence="13">
    <location>
        <begin position="31"/>
        <end position="54"/>
    </location>
</feature>
<dbReference type="PIRSF" id="PIRSF006603">
    <property type="entry name" value="DinF"/>
    <property type="match status" value="1"/>
</dbReference>
<keyword evidence="9 13" id="KW-1133">Transmembrane helix</keyword>
<feature type="transmembrane region" description="Helical" evidence="13">
    <location>
        <begin position="211"/>
        <end position="236"/>
    </location>
</feature>
<dbReference type="EMBL" id="JACOPS010000001">
    <property type="protein sequence ID" value="MBC5727686.1"/>
    <property type="molecule type" value="Genomic_DNA"/>
</dbReference>
<comment type="function">
    <text evidence="1">Multidrug efflux pump.</text>
</comment>
<dbReference type="PANTHER" id="PTHR43298">
    <property type="entry name" value="MULTIDRUG RESISTANCE PROTEIN NORM-RELATED"/>
    <property type="match status" value="1"/>
</dbReference>
<evidence type="ECO:0000256" key="13">
    <source>
        <dbReference type="SAM" id="Phobius"/>
    </source>
</evidence>
<evidence type="ECO:0000313" key="14">
    <source>
        <dbReference type="EMBL" id="MBC5727686.1"/>
    </source>
</evidence>
<comment type="caution">
    <text evidence="14">The sequence shown here is derived from an EMBL/GenBank/DDBJ whole genome shotgun (WGS) entry which is preliminary data.</text>
</comment>
<feature type="transmembrane region" description="Helical" evidence="13">
    <location>
        <begin position="329"/>
        <end position="351"/>
    </location>
</feature>
<evidence type="ECO:0000313" key="15">
    <source>
        <dbReference type="Proteomes" id="UP000636755"/>
    </source>
</evidence>
<evidence type="ECO:0000256" key="6">
    <source>
        <dbReference type="ARBA" id="ARBA00022449"/>
    </source>
</evidence>
<protein>
    <recommendedName>
        <fullName evidence="4">Probable multidrug resistance protein NorM</fullName>
    </recommendedName>
    <alternativeName>
        <fullName evidence="12">Multidrug-efflux transporter</fullName>
    </alternativeName>
</protein>
<evidence type="ECO:0000256" key="1">
    <source>
        <dbReference type="ARBA" id="ARBA00003408"/>
    </source>
</evidence>
<feature type="transmembrane region" description="Helical" evidence="13">
    <location>
        <begin position="363"/>
        <end position="380"/>
    </location>
</feature>
<evidence type="ECO:0000256" key="2">
    <source>
        <dbReference type="ARBA" id="ARBA00004651"/>
    </source>
</evidence>
<keyword evidence="11 13" id="KW-0472">Membrane</keyword>
<keyword evidence="5" id="KW-0813">Transport</keyword>
<proteinExistence type="inferred from homology"/>
<dbReference type="InterPro" id="IPR002528">
    <property type="entry name" value="MATE_fam"/>
</dbReference>
<reference evidence="14 15" key="1">
    <citation type="submission" date="2020-08" db="EMBL/GenBank/DDBJ databases">
        <title>Genome public.</title>
        <authorList>
            <person name="Liu C."/>
            <person name="Sun Q."/>
        </authorList>
    </citation>
    <scope>NUCLEOTIDE SEQUENCE [LARGE SCALE GENOMIC DNA]</scope>
    <source>
        <strain evidence="14 15">NSJ-71</strain>
    </source>
</reference>
<name>A0ABR7HJJ3_9FIRM</name>
<accession>A0ABR7HJJ3</accession>
<organism evidence="14 15">
    <name type="scientific">Ruminococcus intestinalis</name>
    <dbReference type="NCBI Taxonomy" id="2763066"/>
    <lineage>
        <taxon>Bacteria</taxon>
        <taxon>Bacillati</taxon>
        <taxon>Bacillota</taxon>
        <taxon>Clostridia</taxon>
        <taxon>Eubacteriales</taxon>
        <taxon>Oscillospiraceae</taxon>
        <taxon>Ruminococcus</taxon>
    </lineage>
</organism>
<keyword evidence="15" id="KW-1185">Reference proteome</keyword>
<dbReference type="InterPro" id="IPR048279">
    <property type="entry name" value="MdtK-like"/>
</dbReference>
<sequence length="421" mass="46528">MLAQLIQALYNIIDSFFIGNYSESGLTALSIIYPIQLLMIALAVGTGVGINTLMAHFLGVGNKEKSDETAGVGNFLAFAMWFVFALICWFIMPFYAQISTNSQEIIDEVIVYGRIVCVFSFGLFFESIWTKVMQATGNMKIPMIAQIAGAFVNIALDPLLIFGIGFFPELGIAGAAIATVVGQIAAALIVMKKGCKRSPKISKYKEYIKRIYHLGFPNILMQSAYTLYIFGLNLILKGFSDQAVTALGLYYKWQTIFFIPLGAMQTCIVPVISFNYSAGTRERCGKTLKDSVILGMVLMLIGVLCFEIMPDVLMGTFSKDSEVIRIGSYALRVIAVSFIPMVTSLIFPVFFQAIGSAFKSSALTILRTIVLFVPLGWVLAHFGLESFWFTFPITEVITTAVGFIMYKKSRFGRRLSNGYTI</sequence>
<dbReference type="Pfam" id="PF01554">
    <property type="entry name" value="MatE"/>
    <property type="match status" value="2"/>
</dbReference>
<feature type="transmembrane region" description="Helical" evidence="13">
    <location>
        <begin position="75"/>
        <end position="98"/>
    </location>
</feature>
<evidence type="ECO:0000256" key="12">
    <source>
        <dbReference type="ARBA" id="ARBA00031636"/>
    </source>
</evidence>
<gene>
    <name evidence="14" type="ORF">H8R91_03905</name>
</gene>
<feature type="transmembrane region" description="Helical" evidence="13">
    <location>
        <begin position="386"/>
        <end position="406"/>
    </location>
</feature>
<comment type="subcellular location">
    <subcellularLocation>
        <location evidence="2">Cell membrane</location>
        <topology evidence="2">Multi-pass membrane protein</topology>
    </subcellularLocation>
</comment>